<proteinExistence type="predicted"/>
<dbReference type="STRING" id="454171.CP488_02206"/>
<reference evidence="2" key="1">
    <citation type="submission" date="2013-03" db="EMBL/GenBank/DDBJ databases">
        <title>Genome sequence of Chthonomonas calidirosea, the first sequenced genome from the Armatimonadetes phylum (formally candidate division OP10).</title>
        <authorList>
            <person name="Lee K.C.Y."/>
            <person name="Morgan X.C."/>
            <person name="Dunfield P.F."/>
            <person name="Tamas I."/>
            <person name="Houghton K.M."/>
            <person name="Vyssotski M."/>
            <person name="Ryan J.L.J."/>
            <person name="Lagutin K."/>
            <person name="McDonald I.R."/>
            <person name="Stott M.B."/>
        </authorList>
    </citation>
    <scope>NUCLEOTIDE SEQUENCE [LARGE SCALE GENOMIC DNA]</scope>
    <source>
        <strain evidence="2">DSM 23976 / ICMP 18418 / T49</strain>
    </source>
</reference>
<dbReference type="RefSeq" id="WP_016483222.1">
    <property type="nucleotide sequence ID" value="NC_021487.1"/>
</dbReference>
<dbReference type="EMBL" id="HF951689">
    <property type="protein sequence ID" value="CCW35697.1"/>
    <property type="molecule type" value="Genomic_DNA"/>
</dbReference>
<dbReference type="PATRIC" id="fig|1303518.3.peg.1944"/>
<evidence type="ECO:0000313" key="2">
    <source>
        <dbReference type="Proteomes" id="UP000014227"/>
    </source>
</evidence>
<gene>
    <name evidence="1" type="ORF">CCALI_01888</name>
</gene>
<name>S0EZD4_CHTCT</name>
<dbReference type="Proteomes" id="UP000014227">
    <property type="component" value="Chromosome I"/>
</dbReference>
<dbReference type="OrthoDB" id="482145at2"/>
<dbReference type="KEGG" id="ccz:CCALI_01888"/>
<evidence type="ECO:0000313" key="1">
    <source>
        <dbReference type="EMBL" id="CCW35697.1"/>
    </source>
</evidence>
<accession>S0EZD4</accession>
<protein>
    <submittedName>
        <fullName evidence="1">Uncharacterized protein</fullName>
    </submittedName>
</protein>
<sequence>METDTRQTCEPLGEVVETSTTAFTAQCHPPRLHAPPEVGTFVRILPPGASPSANGDFIEDPFLEPEERAAQVAAPPETLYAVVVEAYTTGTDPGRKAMAYGLDEESLRAEQPQIFHLLTTEFRAVHLAVQGPNQKLRGGLPAVPPRLHAFVYPCTQAEFYALTELPDLPRRLLFLPEIALPDPLIVACLRKAYAQRGNDFDFLVRMGKQFAVLLRSEADRLNALLRDLEP</sequence>
<dbReference type="InParanoid" id="S0EZD4"/>
<dbReference type="AlphaFoldDB" id="S0EZD4"/>
<keyword evidence="2" id="KW-1185">Reference proteome</keyword>
<organism evidence="1 2">
    <name type="scientific">Chthonomonas calidirosea (strain DSM 23976 / ICMP 18418 / T49)</name>
    <dbReference type="NCBI Taxonomy" id="1303518"/>
    <lineage>
        <taxon>Bacteria</taxon>
        <taxon>Bacillati</taxon>
        <taxon>Armatimonadota</taxon>
        <taxon>Chthonomonadia</taxon>
        <taxon>Chthonomonadales</taxon>
        <taxon>Chthonomonadaceae</taxon>
        <taxon>Chthonomonas</taxon>
    </lineage>
</organism>
<dbReference type="eggNOG" id="ENOG502Z832">
    <property type="taxonomic scope" value="Bacteria"/>
</dbReference>
<dbReference type="HOGENOM" id="CLU_112459_0_0_0"/>